<accession>A0ACD0NN99</accession>
<name>A0ACD0NN99_9BASI</name>
<dbReference type="Proteomes" id="UP000245626">
    <property type="component" value="Unassembled WGS sequence"/>
</dbReference>
<dbReference type="EMBL" id="KZ820472">
    <property type="protein sequence ID" value="PWN47301.1"/>
    <property type="molecule type" value="Genomic_DNA"/>
</dbReference>
<evidence type="ECO:0000313" key="2">
    <source>
        <dbReference type="Proteomes" id="UP000245626"/>
    </source>
</evidence>
<gene>
    <name evidence="1" type="ORF">IE53DRAFT_390567</name>
</gene>
<protein>
    <submittedName>
        <fullName evidence="1">DnaJ-domain-containing protein</fullName>
    </submittedName>
</protein>
<organism evidence="1 2">
    <name type="scientific">Violaceomyces palustris</name>
    <dbReference type="NCBI Taxonomy" id="1673888"/>
    <lineage>
        <taxon>Eukaryota</taxon>
        <taxon>Fungi</taxon>
        <taxon>Dikarya</taxon>
        <taxon>Basidiomycota</taxon>
        <taxon>Ustilaginomycotina</taxon>
        <taxon>Ustilaginomycetes</taxon>
        <taxon>Violaceomycetales</taxon>
        <taxon>Violaceomycetaceae</taxon>
        <taxon>Violaceomyces</taxon>
    </lineage>
</organism>
<proteinExistence type="predicted"/>
<reference evidence="1 2" key="1">
    <citation type="journal article" date="2018" name="Mol. Biol. Evol.">
        <title>Broad Genomic Sampling Reveals a Smut Pathogenic Ancestry of the Fungal Clade Ustilaginomycotina.</title>
        <authorList>
            <person name="Kijpornyongpan T."/>
            <person name="Mondo S.J."/>
            <person name="Barry K."/>
            <person name="Sandor L."/>
            <person name="Lee J."/>
            <person name="Lipzen A."/>
            <person name="Pangilinan J."/>
            <person name="LaButti K."/>
            <person name="Hainaut M."/>
            <person name="Henrissat B."/>
            <person name="Grigoriev I.V."/>
            <person name="Spatafora J.W."/>
            <person name="Aime M.C."/>
        </authorList>
    </citation>
    <scope>NUCLEOTIDE SEQUENCE [LARGE SCALE GENOMIC DNA]</scope>
    <source>
        <strain evidence="1 2">SA 807</strain>
    </source>
</reference>
<keyword evidence="2" id="KW-1185">Reference proteome</keyword>
<sequence length="493" mass="55977">MTSNDETSLEDSFSILGLTYSATEQEIKKSYRKLSLKFHPDKVSKDVDPVKASEVFHRLNRAYELLMDPSSRAKASRVSKEEEERKRRKEAFDGKRKAMADQLERDERESSRKRFEADKARLERESQIQNIKEEARRLREERRRKDHLESEMREEKRKAYHQAFYETRSNPELEEDGEVVHAKADGVRSLPDQALRGKHGKPDLGPLDCSVRLKFPSIRYFQLSAQAREGGGLTGEEQLSSRVYPPPHPDQPLDTILARSLERSYGRLESLLFQPPKSEKKRESSALATFTHLKDAWRSVIEGGQLRCSDQALEDVWIGWAGTSSTTGKDKSKKGGKSSKSDVEPVIRVTEKSDKTLGKGDKSHDAEDQVKVYDEPERVSWYKSRGILSPDQINEEQDLDLGGEATTFPSEEIGLTSKGLAKDSNNSIPSAAAPATAAPPPRFSFSANAFSTTQRNQGLDVDFESSTLQRLREAERRRMEEEIKRREEEEEGG</sequence>
<evidence type="ECO:0000313" key="1">
    <source>
        <dbReference type="EMBL" id="PWN47301.1"/>
    </source>
</evidence>